<dbReference type="InterPro" id="IPR013766">
    <property type="entry name" value="Thioredoxin_domain"/>
</dbReference>
<organism evidence="4 5">
    <name type="scientific">Cephus cinctus</name>
    <name type="common">Wheat stem sawfly</name>
    <dbReference type="NCBI Taxonomy" id="211228"/>
    <lineage>
        <taxon>Eukaryota</taxon>
        <taxon>Metazoa</taxon>
        <taxon>Ecdysozoa</taxon>
        <taxon>Arthropoda</taxon>
        <taxon>Hexapoda</taxon>
        <taxon>Insecta</taxon>
        <taxon>Pterygota</taxon>
        <taxon>Neoptera</taxon>
        <taxon>Endopterygota</taxon>
        <taxon>Hymenoptera</taxon>
        <taxon>Cephoidea</taxon>
        <taxon>Cephidae</taxon>
        <taxon>Cephus</taxon>
    </lineage>
</organism>
<dbReference type="PROSITE" id="PS51352">
    <property type="entry name" value="THIOREDOXIN_2"/>
    <property type="match status" value="1"/>
</dbReference>
<dbReference type="Gene3D" id="3.40.30.10">
    <property type="entry name" value="Glutaredoxin"/>
    <property type="match status" value="1"/>
</dbReference>
<sequence>MHPKKFSLPPIVLVSILSFCLCEESLSPLLDGIQSLEVKAISKDSDTELINNTGESVIENEEIDTTEPQAEGNLSDANSTIPESASPNVTKVNCLVDKKYSSVELVNATRLMELLILEPGPSNRTKNSKEGRQVPGTCVLVLFYARWCVFSSLAAPHFNVLPNFFSPLKTVAIDAIKYPNFNAQYGIVGVPTLILVHNGKPVVKFNGTVYTLEAFARFISYFTTLEPKGSMYLTSAVFNGPVPSTPSNETDYCLVLSWAFIAVCALYFTSQSRWWRQFVELIQNTWRESNAQHEHTD</sequence>
<accession>A0AAJ7RJB2</accession>
<evidence type="ECO:0000256" key="2">
    <source>
        <dbReference type="SAM" id="SignalP"/>
    </source>
</evidence>
<evidence type="ECO:0000256" key="1">
    <source>
        <dbReference type="SAM" id="MobiDB-lite"/>
    </source>
</evidence>
<feature type="chain" id="PRO_5042471333" evidence="2">
    <location>
        <begin position="23"/>
        <end position="297"/>
    </location>
</feature>
<proteinExistence type="predicted"/>
<dbReference type="SUPFAM" id="SSF52833">
    <property type="entry name" value="Thioredoxin-like"/>
    <property type="match status" value="1"/>
</dbReference>
<feature type="region of interest" description="Disordered" evidence="1">
    <location>
        <begin position="62"/>
        <end position="82"/>
    </location>
</feature>
<keyword evidence="4" id="KW-1185">Reference proteome</keyword>
<dbReference type="Proteomes" id="UP000694920">
    <property type="component" value="Unplaced"/>
</dbReference>
<dbReference type="KEGG" id="ccin:107268843"/>
<gene>
    <name evidence="5" type="primary">LOC107268843</name>
</gene>
<name>A0AAJ7RJB2_CEPCN</name>
<dbReference type="GO" id="GO:0005929">
    <property type="term" value="C:cilium"/>
    <property type="evidence" value="ECO:0007669"/>
    <property type="project" value="TreeGrafter"/>
</dbReference>
<evidence type="ECO:0000313" key="5">
    <source>
        <dbReference type="RefSeq" id="XP_024941997.1"/>
    </source>
</evidence>
<evidence type="ECO:0000313" key="4">
    <source>
        <dbReference type="Proteomes" id="UP000694920"/>
    </source>
</evidence>
<dbReference type="GO" id="GO:0060271">
    <property type="term" value="P:cilium assembly"/>
    <property type="evidence" value="ECO:0007669"/>
    <property type="project" value="TreeGrafter"/>
</dbReference>
<protein>
    <submittedName>
        <fullName evidence="5">Thioredoxin domain-containing protein 15</fullName>
    </submittedName>
</protein>
<dbReference type="PANTHER" id="PTHR14684">
    <property type="entry name" value="THIOREDOXIN DOMAIN-CONTAINING PROTEIN 15"/>
    <property type="match status" value="1"/>
</dbReference>
<reference evidence="5" key="1">
    <citation type="submission" date="2025-08" db="UniProtKB">
        <authorList>
            <consortium name="RefSeq"/>
        </authorList>
    </citation>
    <scope>IDENTIFICATION</scope>
</reference>
<dbReference type="InterPro" id="IPR036249">
    <property type="entry name" value="Thioredoxin-like_sf"/>
</dbReference>
<dbReference type="GeneID" id="107268843"/>
<feature type="signal peptide" evidence="2">
    <location>
        <begin position="1"/>
        <end position="22"/>
    </location>
</feature>
<dbReference type="CTD" id="36749"/>
<dbReference type="PANTHER" id="PTHR14684:SF2">
    <property type="entry name" value="THIOREDOXIN DOMAIN-CONTAINING PROTEIN 15"/>
    <property type="match status" value="1"/>
</dbReference>
<dbReference type="RefSeq" id="XP_024941997.1">
    <property type="nucleotide sequence ID" value="XM_025086229.1"/>
</dbReference>
<feature type="domain" description="Thioredoxin" evidence="3">
    <location>
        <begin position="114"/>
        <end position="224"/>
    </location>
</feature>
<dbReference type="Pfam" id="PF00085">
    <property type="entry name" value="Thioredoxin"/>
    <property type="match status" value="1"/>
</dbReference>
<dbReference type="InterPro" id="IPR042418">
    <property type="entry name" value="TXNDC15"/>
</dbReference>
<evidence type="ECO:0000259" key="3">
    <source>
        <dbReference type="PROSITE" id="PS51352"/>
    </source>
</evidence>
<keyword evidence="2" id="KW-0732">Signal</keyword>
<dbReference type="AlphaFoldDB" id="A0AAJ7RJB2"/>